<evidence type="ECO:0000313" key="3">
    <source>
        <dbReference type="Proteomes" id="UP001152320"/>
    </source>
</evidence>
<accession>A0A9Q1HAZ6</accession>
<feature type="domain" description="BRCT" evidence="1">
    <location>
        <begin position="734"/>
        <end position="839"/>
    </location>
</feature>
<gene>
    <name evidence="2" type="ORF">HOLleu_13637</name>
</gene>
<proteinExistence type="predicted"/>
<evidence type="ECO:0000259" key="1">
    <source>
        <dbReference type="PROSITE" id="PS50172"/>
    </source>
</evidence>
<name>A0A9Q1HAZ6_HOLLE</name>
<dbReference type="InterPro" id="IPR001357">
    <property type="entry name" value="BRCT_dom"/>
</dbReference>
<dbReference type="OrthoDB" id="5997366at2759"/>
<evidence type="ECO:0000313" key="2">
    <source>
        <dbReference type="EMBL" id="KAJ8042552.1"/>
    </source>
</evidence>
<dbReference type="Proteomes" id="UP001152320">
    <property type="component" value="Chromosome 5"/>
</dbReference>
<protein>
    <recommendedName>
        <fullName evidence="1">BRCT domain-containing protein</fullName>
    </recommendedName>
</protein>
<sequence length="943" mass="107735">MDVGDMYLSLPKFLLIEVGLIAGKNLQNPPFLIGEDIHVAGKEYELTGAVIMRPDHFYNVVKHGEQYKIPSFPKIISSFSGAVRNDELDAALLYKTDPSNPVGVHVLLYHSKEVGRASIPFKPFILVQERTSAAKVDNPSGIFVSEDNSSDDEIVDVFELSDNEKTQSEVSEDKDFQDIEDLINLEENYSGTRLVEELRKLLPGIIPSQKEESEQKSQYLREFLSSLEPQRTPTGWRLNPHSLIALLSFKYFWADGPKYWKLYGDGREIGGRQSTYLAISFLNNEAYLHNMLYHDPNEIFPIAIFYEKDSRDNLEENCSSWLNKFITEKTKEGHTFYLCGDEMFLEAVLDGSGILAPNSESGWNIYLNMSVEDKNTTCKETGLRTSLPLQIDRCHPENLLPSIPLENVAMCIMHGLARVVEKLLTLEVQDVLSEANTSHEAGVDRGAYIDCKISTLESNVNKSGVKQGNFCVTFDKSGKLCPIKLNKDHALIILSPPPNGMSDIYPHILTNVCSQRIIKNTLSRSVQEHLQLCNDFSVFQLVQQIWKHFFEMYDILRKDPQPTLKVASREGSLDPSDYLFGYTDSDKSSYKFHAECFYQLFKLRYTYKELTPYMMKFIDVAPLLMKSLPFSLGRLQNEGGEHANYLHNRFYYHHTTRHGGVNRVDPILALFNNMYKRISFDILKGNGSDCGVKASDAFKKYMRNRVATSGILEGIKVKDITDHVGEHHTSPKTISKGIFDKQTFVLCGAIPKINGKSYSHGEFEKLIAQESGKVKKKVPSSCVSTKKYIVLVNPNVSSKKTLPLPVREAIKAGHPVLDFKFIVMCLEKGAQLDSDAFKIDLSKCPLKYTKRPTLDEKHFRHLRVMTSLIKTKRSFKRLKIPVCRKRIYNPGLHFVWQKIKQERRKSNLTLTETRALMSRFFQQWKLMSKEKRDLYRNSYLKGR</sequence>
<comment type="caution">
    <text evidence="2">The sequence shown here is derived from an EMBL/GenBank/DDBJ whole genome shotgun (WGS) entry which is preliminary data.</text>
</comment>
<organism evidence="2 3">
    <name type="scientific">Holothuria leucospilota</name>
    <name type="common">Black long sea cucumber</name>
    <name type="synonym">Mertensiothuria leucospilota</name>
    <dbReference type="NCBI Taxonomy" id="206669"/>
    <lineage>
        <taxon>Eukaryota</taxon>
        <taxon>Metazoa</taxon>
        <taxon>Echinodermata</taxon>
        <taxon>Eleutherozoa</taxon>
        <taxon>Echinozoa</taxon>
        <taxon>Holothuroidea</taxon>
        <taxon>Aspidochirotacea</taxon>
        <taxon>Aspidochirotida</taxon>
        <taxon>Holothuriidae</taxon>
        <taxon>Holothuria</taxon>
    </lineage>
</organism>
<dbReference type="AlphaFoldDB" id="A0A9Q1HAZ6"/>
<reference evidence="2" key="1">
    <citation type="submission" date="2021-10" db="EMBL/GenBank/DDBJ databases">
        <title>Tropical sea cucumber genome reveals ecological adaptation and Cuvierian tubules defense mechanism.</title>
        <authorList>
            <person name="Chen T."/>
        </authorList>
    </citation>
    <scope>NUCLEOTIDE SEQUENCE</scope>
    <source>
        <strain evidence="2">Nanhai2018</strain>
        <tissue evidence="2">Muscle</tissue>
    </source>
</reference>
<dbReference type="PROSITE" id="PS50172">
    <property type="entry name" value="BRCT"/>
    <property type="match status" value="1"/>
</dbReference>
<dbReference type="EMBL" id="JAIZAY010000005">
    <property type="protein sequence ID" value="KAJ8042552.1"/>
    <property type="molecule type" value="Genomic_DNA"/>
</dbReference>
<keyword evidence="3" id="KW-1185">Reference proteome</keyword>